<dbReference type="InterPro" id="IPR013783">
    <property type="entry name" value="Ig-like_fold"/>
</dbReference>
<reference evidence="3" key="2">
    <citation type="journal article" date="2021" name="PeerJ">
        <title>Extensive microbial diversity within the chicken gut microbiome revealed by metagenomics and culture.</title>
        <authorList>
            <person name="Gilroy R."/>
            <person name="Ravi A."/>
            <person name="Getino M."/>
            <person name="Pursley I."/>
            <person name="Horton D.L."/>
            <person name="Alikhan N.F."/>
            <person name="Baker D."/>
            <person name="Gharbi K."/>
            <person name="Hall N."/>
            <person name="Watson M."/>
            <person name="Adriaenssens E.M."/>
            <person name="Foster-Nyarko E."/>
            <person name="Jarju S."/>
            <person name="Secka A."/>
            <person name="Antonio M."/>
            <person name="Oren A."/>
            <person name="Chaudhuri R.R."/>
            <person name="La Ragione R."/>
            <person name="Hildebrand F."/>
            <person name="Pallen M.J."/>
        </authorList>
    </citation>
    <scope>NUCLEOTIDE SEQUENCE</scope>
    <source>
        <strain evidence="3">B1-8020</strain>
    </source>
</reference>
<comment type="caution">
    <text evidence="3">The sequence shown here is derived from an EMBL/GenBank/DDBJ whole genome shotgun (WGS) entry which is preliminary data.</text>
</comment>
<evidence type="ECO:0000256" key="1">
    <source>
        <dbReference type="SAM" id="SignalP"/>
    </source>
</evidence>
<keyword evidence="1" id="KW-0732">Signal</keyword>
<dbReference type="AlphaFoldDB" id="A0A9D9IJD0"/>
<feature type="signal peptide" evidence="1">
    <location>
        <begin position="1"/>
        <end position="21"/>
    </location>
</feature>
<proteinExistence type="predicted"/>
<gene>
    <name evidence="3" type="ORF">IAB81_06480</name>
</gene>
<protein>
    <submittedName>
        <fullName evidence="3">BACON domain-containing protein</fullName>
    </submittedName>
</protein>
<organism evidence="3 4">
    <name type="scientific">Candidatus Merdivivens pullicola</name>
    <dbReference type="NCBI Taxonomy" id="2840872"/>
    <lineage>
        <taxon>Bacteria</taxon>
        <taxon>Pseudomonadati</taxon>
        <taxon>Bacteroidota</taxon>
        <taxon>Bacteroidia</taxon>
        <taxon>Bacteroidales</taxon>
        <taxon>Muribaculaceae</taxon>
        <taxon>Muribaculaceae incertae sedis</taxon>
        <taxon>Candidatus Merdivivens</taxon>
    </lineage>
</organism>
<dbReference type="Pfam" id="PF13004">
    <property type="entry name" value="BACON"/>
    <property type="match status" value="1"/>
</dbReference>
<feature type="chain" id="PRO_5039677055" evidence="1">
    <location>
        <begin position="22"/>
        <end position="333"/>
    </location>
</feature>
<evidence type="ECO:0000259" key="2">
    <source>
        <dbReference type="Pfam" id="PF13004"/>
    </source>
</evidence>
<dbReference type="Proteomes" id="UP000823604">
    <property type="component" value="Unassembled WGS sequence"/>
</dbReference>
<dbReference type="Gene3D" id="2.60.40.10">
    <property type="entry name" value="Immunoglobulins"/>
    <property type="match status" value="1"/>
</dbReference>
<feature type="domain" description="BACON" evidence="2">
    <location>
        <begin position="69"/>
        <end position="125"/>
    </location>
</feature>
<dbReference type="PROSITE" id="PS51257">
    <property type="entry name" value="PROKAR_LIPOPROTEIN"/>
    <property type="match status" value="1"/>
</dbReference>
<accession>A0A9D9IJD0</accession>
<name>A0A9D9IJD0_9BACT</name>
<evidence type="ECO:0000313" key="4">
    <source>
        <dbReference type="Proteomes" id="UP000823604"/>
    </source>
</evidence>
<dbReference type="EMBL" id="JADIMA010000063">
    <property type="protein sequence ID" value="MBO8473260.1"/>
    <property type="molecule type" value="Genomic_DNA"/>
</dbReference>
<sequence length="333" mass="37851">MKSLIKTLVMLSIGLTVAVSCQEEEPEIVPTMDSEISLDTASIVVPASAGTYSISYRISSPAMGGDVEAICPDSWVNSFSYDAENDSTGVISFNVNENTGEDRTASVSVIYSNATQAATFTVEQANPYKVFASELNNTSWEATFCRFHRDSTIFNEVNPENQSELWYIKITAGEYADQYALDWNMANPDNLITAEDALSFEFTESVEFTTFFHVRFYDGWVEVSDGMTTPAGGAELTRVYGEYKYDEDTGILEVHDVGNTLYEREVVYKIRREGDHITFRCTYMWWPDYMADYFDDNDRFGFVLPNYDGSRCFMPYGYLSYELIPWEDDELMQ</sequence>
<dbReference type="InterPro" id="IPR024361">
    <property type="entry name" value="BACON"/>
</dbReference>
<reference evidence="3" key="1">
    <citation type="submission" date="2020-10" db="EMBL/GenBank/DDBJ databases">
        <authorList>
            <person name="Gilroy R."/>
        </authorList>
    </citation>
    <scope>NUCLEOTIDE SEQUENCE</scope>
    <source>
        <strain evidence="3">B1-8020</strain>
    </source>
</reference>
<evidence type="ECO:0000313" key="3">
    <source>
        <dbReference type="EMBL" id="MBO8473260.1"/>
    </source>
</evidence>